<sequence>MQLKWSSVYGCLDPHDGSNLGIGVFCPHMNVKLSGSLPSYFSICSAEMAAIMIALNFIKTNQTSSKCVILSDSRVHSKLYAIGGWEHWGTYC</sequence>
<dbReference type="AlphaFoldDB" id="A0AAW1U481"/>
<keyword evidence="1" id="KW-1133">Transmembrane helix</keyword>
<dbReference type="EMBL" id="JARQZJ010000034">
    <property type="protein sequence ID" value="KAK9875818.1"/>
    <property type="molecule type" value="Genomic_DNA"/>
</dbReference>
<reference evidence="2 3" key="1">
    <citation type="submission" date="2023-03" db="EMBL/GenBank/DDBJ databases">
        <title>Genome insight into feeding habits of ladybird beetles.</title>
        <authorList>
            <person name="Li H.-S."/>
            <person name="Huang Y.-H."/>
            <person name="Pang H."/>
        </authorList>
    </citation>
    <scope>NUCLEOTIDE SEQUENCE [LARGE SCALE GENOMIC DNA]</scope>
    <source>
        <strain evidence="2">SYSU_2023b</strain>
        <tissue evidence="2">Whole body</tissue>
    </source>
</reference>
<evidence type="ECO:0008006" key="4">
    <source>
        <dbReference type="Google" id="ProtNLM"/>
    </source>
</evidence>
<proteinExistence type="predicted"/>
<comment type="caution">
    <text evidence="2">The sequence shown here is derived from an EMBL/GenBank/DDBJ whole genome shotgun (WGS) entry which is preliminary data.</text>
</comment>
<dbReference type="InterPro" id="IPR036397">
    <property type="entry name" value="RNaseH_sf"/>
</dbReference>
<organism evidence="2 3">
    <name type="scientific">Henosepilachna vigintioctopunctata</name>
    <dbReference type="NCBI Taxonomy" id="420089"/>
    <lineage>
        <taxon>Eukaryota</taxon>
        <taxon>Metazoa</taxon>
        <taxon>Ecdysozoa</taxon>
        <taxon>Arthropoda</taxon>
        <taxon>Hexapoda</taxon>
        <taxon>Insecta</taxon>
        <taxon>Pterygota</taxon>
        <taxon>Neoptera</taxon>
        <taxon>Endopterygota</taxon>
        <taxon>Coleoptera</taxon>
        <taxon>Polyphaga</taxon>
        <taxon>Cucujiformia</taxon>
        <taxon>Coccinelloidea</taxon>
        <taxon>Coccinellidae</taxon>
        <taxon>Epilachninae</taxon>
        <taxon>Epilachnini</taxon>
        <taxon>Henosepilachna</taxon>
    </lineage>
</organism>
<keyword evidence="1" id="KW-0472">Membrane</keyword>
<evidence type="ECO:0000313" key="2">
    <source>
        <dbReference type="EMBL" id="KAK9875818.1"/>
    </source>
</evidence>
<evidence type="ECO:0000313" key="3">
    <source>
        <dbReference type="Proteomes" id="UP001431783"/>
    </source>
</evidence>
<keyword evidence="1" id="KW-0812">Transmembrane</keyword>
<gene>
    <name evidence="2" type="ORF">WA026_009605</name>
</gene>
<name>A0AAW1U481_9CUCU</name>
<dbReference type="Gene3D" id="3.30.420.10">
    <property type="entry name" value="Ribonuclease H-like superfamily/Ribonuclease H"/>
    <property type="match status" value="1"/>
</dbReference>
<protein>
    <recommendedName>
        <fullName evidence="4">RNase H type-1 domain-containing protein</fullName>
    </recommendedName>
</protein>
<dbReference type="Proteomes" id="UP001431783">
    <property type="component" value="Unassembled WGS sequence"/>
</dbReference>
<evidence type="ECO:0000256" key="1">
    <source>
        <dbReference type="SAM" id="Phobius"/>
    </source>
</evidence>
<keyword evidence="3" id="KW-1185">Reference proteome</keyword>
<feature type="transmembrane region" description="Helical" evidence="1">
    <location>
        <begin position="39"/>
        <end position="58"/>
    </location>
</feature>
<dbReference type="GO" id="GO:0003676">
    <property type="term" value="F:nucleic acid binding"/>
    <property type="evidence" value="ECO:0007669"/>
    <property type="project" value="InterPro"/>
</dbReference>
<accession>A0AAW1U481</accession>